<evidence type="ECO:0000256" key="1">
    <source>
        <dbReference type="ARBA" id="ARBA00004141"/>
    </source>
</evidence>
<keyword evidence="5 8" id="KW-1133">Transmembrane helix</keyword>
<accession>A0AAV6RQK8</accession>
<gene>
    <name evidence="12" type="ORF">JOB18_044423</name>
</gene>
<name>A0AAV6RQK8_SOLSE</name>
<organism evidence="12 13">
    <name type="scientific">Solea senegalensis</name>
    <name type="common">Senegalese sole</name>
    <dbReference type="NCBI Taxonomy" id="28829"/>
    <lineage>
        <taxon>Eukaryota</taxon>
        <taxon>Metazoa</taxon>
        <taxon>Chordata</taxon>
        <taxon>Craniata</taxon>
        <taxon>Vertebrata</taxon>
        <taxon>Euteleostomi</taxon>
        <taxon>Actinopterygii</taxon>
        <taxon>Neopterygii</taxon>
        <taxon>Teleostei</taxon>
        <taxon>Neoteleostei</taxon>
        <taxon>Acanthomorphata</taxon>
        <taxon>Carangaria</taxon>
        <taxon>Pleuronectiformes</taxon>
        <taxon>Pleuronectoidei</taxon>
        <taxon>Soleidae</taxon>
        <taxon>Solea</taxon>
    </lineage>
</organism>
<evidence type="ECO:0000259" key="11">
    <source>
        <dbReference type="Pfam" id="PF14703"/>
    </source>
</evidence>
<keyword evidence="3" id="KW-0813">Transport</keyword>
<comment type="catalytic activity">
    <reaction evidence="7">
        <text>Ca(2+)(in) = Ca(2+)(out)</text>
        <dbReference type="Rhea" id="RHEA:29671"/>
        <dbReference type="ChEBI" id="CHEBI:29108"/>
    </reaction>
</comment>
<evidence type="ECO:0000259" key="10">
    <source>
        <dbReference type="Pfam" id="PF13967"/>
    </source>
</evidence>
<sequence>MGAAKDLAIKGCLLCTKEDKLSAMAGVWYILTDTDAPSENFSSCFSTTHSTVLSGVPFGGVPVVFLLYLGVFLVIGLIFSVLKKVSDHWRIAHFADEAGREVFTEVTPQPAEYIPPVEDARERGYISWLAYFLTFTEEEIREKCGPDGINYLSFQLHLIIALVIMTFFALTIILPVNINGDLLGDSPLIFGRTTVANIPRRNKVIWLHTMVPVLHLFLIIFLLQSHTSKITESDIIKNTLMMSSVPKTATKEDIEAHFNEAYPSCHVSAVSLGHNVTKLMQLHIERVRLVKHLHYYRHLQKTTGIREMINPYLLGRVLVCLEHQKVDAINHYRIKHFEVLEKIQKEAEKVPQNPLGIAFVTLKNETMANYILKNFNALRLDSIFVGRQPERSSQSRKLKVNSWSVSIAPHPQDLNWANLSVQGLSWFVRNVVLNFFLFFLLTFLTTPSIILNTIDKLDVTKTIEELQSPIVSEFFPTLLMCIFSSGLPTLVHYSTRYEGHWSRSSEQVFMLRKLYFFLIFMVLILPSLGLTSLSVFLRWTLDTKFFSQAKLRFECVFLPDQGAFFVNYVIAEALVGSGMEWLRLPQLVLYNIKMALADSDAGRKYVKENQAYEFPYGPAYGWNLCVFTVVMAYGVICPIIMPFGLLYMLIRHLVDKFNLCYAYRQGRLDCQVHQAAVNQALAAPIISIIWLYYLSVLRTSLKAPTSLFILVILVFTVFICIGHTCFGYFKYLSPHKYKVVDLGQDKAEEAPEAFVPKELDPNSYMDEEENMVDIYDLFAL</sequence>
<evidence type="ECO:0000259" key="9">
    <source>
        <dbReference type="Pfam" id="PF02714"/>
    </source>
</evidence>
<feature type="transmembrane region" description="Helical" evidence="8">
    <location>
        <begin position="707"/>
        <end position="729"/>
    </location>
</feature>
<evidence type="ECO:0000256" key="8">
    <source>
        <dbReference type="SAM" id="Phobius"/>
    </source>
</evidence>
<comment type="subcellular location">
    <subcellularLocation>
        <location evidence="1">Membrane</location>
        <topology evidence="1">Multi-pass membrane protein</topology>
    </subcellularLocation>
</comment>
<dbReference type="Pfam" id="PF02714">
    <property type="entry name" value="RSN1_7TM"/>
    <property type="match status" value="1"/>
</dbReference>
<protein>
    <submittedName>
        <fullName evidence="12">CSC1 1</fullName>
    </submittedName>
</protein>
<evidence type="ECO:0000256" key="7">
    <source>
        <dbReference type="ARBA" id="ARBA00036634"/>
    </source>
</evidence>
<evidence type="ECO:0000313" key="13">
    <source>
        <dbReference type="Proteomes" id="UP000693946"/>
    </source>
</evidence>
<dbReference type="Pfam" id="PF13967">
    <property type="entry name" value="RSN1_TM"/>
    <property type="match status" value="1"/>
</dbReference>
<comment type="similarity">
    <text evidence="2">Belongs to the CSC1 (TC 1.A.17) family.</text>
</comment>
<proteinExistence type="inferred from homology"/>
<feature type="domain" description="CSC1/OSCA1-like 7TM region" evidence="9">
    <location>
        <begin position="429"/>
        <end position="687"/>
    </location>
</feature>
<dbReference type="PANTHER" id="PTHR13018">
    <property type="entry name" value="PROBABLE MEMBRANE PROTEIN DUF221-RELATED"/>
    <property type="match status" value="1"/>
</dbReference>
<feature type="domain" description="CSC1/OSCA1-like N-terminal transmembrane" evidence="10">
    <location>
        <begin position="65"/>
        <end position="224"/>
    </location>
</feature>
<dbReference type="InterPro" id="IPR003864">
    <property type="entry name" value="CSC1/OSCA1-like_7TM"/>
</dbReference>
<dbReference type="Proteomes" id="UP000693946">
    <property type="component" value="Linkage Group LG18"/>
</dbReference>
<evidence type="ECO:0000256" key="2">
    <source>
        <dbReference type="ARBA" id="ARBA00007779"/>
    </source>
</evidence>
<feature type="transmembrane region" description="Helical" evidence="8">
    <location>
        <begin position="158"/>
        <end position="178"/>
    </location>
</feature>
<evidence type="ECO:0000256" key="4">
    <source>
        <dbReference type="ARBA" id="ARBA00022692"/>
    </source>
</evidence>
<dbReference type="GO" id="GO:0005886">
    <property type="term" value="C:plasma membrane"/>
    <property type="evidence" value="ECO:0007669"/>
    <property type="project" value="TreeGrafter"/>
</dbReference>
<feature type="transmembrane region" description="Helical" evidence="8">
    <location>
        <begin position="514"/>
        <end position="537"/>
    </location>
</feature>
<evidence type="ECO:0000256" key="5">
    <source>
        <dbReference type="ARBA" id="ARBA00022989"/>
    </source>
</evidence>
<feature type="transmembrane region" description="Helical" evidence="8">
    <location>
        <begin position="431"/>
        <end position="454"/>
    </location>
</feature>
<dbReference type="AlphaFoldDB" id="A0AAV6RQK8"/>
<dbReference type="InterPro" id="IPR032880">
    <property type="entry name" value="CSC1/OSCA1-like_N"/>
</dbReference>
<evidence type="ECO:0000256" key="6">
    <source>
        <dbReference type="ARBA" id="ARBA00023136"/>
    </source>
</evidence>
<keyword evidence="13" id="KW-1185">Reference proteome</keyword>
<feature type="domain" description="CSC1/OSCA1-like cytosolic" evidence="11">
    <location>
        <begin position="238"/>
        <end position="418"/>
    </location>
</feature>
<feature type="transmembrane region" description="Helical" evidence="8">
    <location>
        <begin position="205"/>
        <end position="223"/>
    </location>
</feature>
<feature type="transmembrane region" description="Helical" evidence="8">
    <location>
        <begin position="474"/>
        <end position="493"/>
    </location>
</feature>
<feature type="transmembrane region" description="Helical" evidence="8">
    <location>
        <begin position="675"/>
        <end position="695"/>
    </location>
</feature>
<reference evidence="12 13" key="1">
    <citation type="journal article" date="2021" name="Sci. Rep.">
        <title>Chromosome anchoring in Senegalese sole (Solea senegalensis) reveals sex-associated markers and genome rearrangements in flatfish.</title>
        <authorList>
            <person name="Guerrero-Cozar I."/>
            <person name="Gomez-Garrido J."/>
            <person name="Berbel C."/>
            <person name="Martinez-Blanch J.F."/>
            <person name="Alioto T."/>
            <person name="Claros M.G."/>
            <person name="Gagnaire P.A."/>
            <person name="Manchado M."/>
        </authorList>
    </citation>
    <scope>NUCLEOTIDE SEQUENCE [LARGE SCALE GENOMIC DNA]</scope>
    <source>
        <strain evidence="12">Sse05_10M</strain>
    </source>
</reference>
<keyword evidence="4 8" id="KW-0812">Transmembrane</keyword>
<dbReference type="EMBL" id="JAGKHQ010000010">
    <property type="protein sequence ID" value="KAG7507787.1"/>
    <property type="molecule type" value="Genomic_DNA"/>
</dbReference>
<feature type="transmembrane region" description="Helical" evidence="8">
    <location>
        <begin position="63"/>
        <end position="82"/>
    </location>
</feature>
<evidence type="ECO:0000256" key="3">
    <source>
        <dbReference type="ARBA" id="ARBA00022448"/>
    </source>
</evidence>
<evidence type="ECO:0000313" key="12">
    <source>
        <dbReference type="EMBL" id="KAG7507787.1"/>
    </source>
</evidence>
<dbReference type="InterPro" id="IPR045122">
    <property type="entry name" value="Csc1-like"/>
</dbReference>
<dbReference type="GO" id="GO:0005227">
    <property type="term" value="F:calcium-activated cation channel activity"/>
    <property type="evidence" value="ECO:0007669"/>
    <property type="project" value="InterPro"/>
</dbReference>
<dbReference type="InterPro" id="IPR027815">
    <property type="entry name" value="CSC1/OSCA1-like_cyt"/>
</dbReference>
<comment type="caution">
    <text evidence="12">The sequence shown here is derived from an EMBL/GenBank/DDBJ whole genome shotgun (WGS) entry which is preliminary data.</text>
</comment>
<dbReference type="Pfam" id="PF14703">
    <property type="entry name" value="PHM7_cyt"/>
    <property type="match status" value="1"/>
</dbReference>
<keyword evidence="6 8" id="KW-0472">Membrane</keyword>
<dbReference type="PANTHER" id="PTHR13018:SF24">
    <property type="entry name" value="CSC1-LIKE PROTEIN 1"/>
    <property type="match status" value="1"/>
</dbReference>
<feature type="transmembrane region" description="Helical" evidence="8">
    <location>
        <begin position="621"/>
        <end position="654"/>
    </location>
</feature>